<sequence>MQEVPTTGAIKIDDVRTVFELTGETKLSTLIRGGGVIPDIPNNATVPNSSNVEFPFSSLRGATKGSTNWEFNLKIGVGVVKYNSATSSLKLNAGTEMQFVVVQNTNVFDNASGCYALRDTISNLYLNVATNGIVSMKTTIVNNDPTYSFKVFSNDGGVTYRVYCSSPIVKTGSQQTDAVLPYKNAWLAYNSGTDTIYAASWSTLSTTVTEFSFITINGNPIASNEAAVSAVIQEFPVKALTALTTTISGYAYGNGTYTVTRSRDITGREAWRAFDYITGASTWQTTSDTLSSTLNDWVQIQLPFAIRLNSFGIDSQINTVFNRTPATFRIEGIRVGETTLNLIGNYSKVSNYKQYMVSSPANNELYNRIRLTITTNTSLATVTDLRLFATW</sequence>
<protein>
    <submittedName>
        <fullName evidence="1">Uncharacterized protein</fullName>
    </submittedName>
</protein>
<organism evidence="1">
    <name type="scientific">viral metagenome</name>
    <dbReference type="NCBI Taxonomy" id="1070528"/>
    <lineage>
        <taxon>unclassified sequences</taxon>
        <taxon>metagenomes</taxon>
        <taxon>organismal metagenomes</taxon>
    </lineage>
</organism>
<proteinExistence type="predicted"/>
<dbReference type="EMBL" id="MN739141">
    <property type="protein sequence ID" value="QHS90596.1"/>
    <property type="molecule type" value="Genomic_DNA"/>
</dbReference>
<reference evidence="1" key="1">
    <citation type="journal article" date="2020" name="Nature">
        <title>Giant virus diversity and host interactions through global metagenomics.</title>
        <authorList>
            <person name="Schulz F."/>
            <person name="Roux S."/>
            <person name="Paez-Espino D."/>
            <person name="Jungbluth S."/>
            <person name="Walsh D.A."/>
            <person name="Denef V.J."/>
            <person name="McMahon K.D."/>
            <person name="Konstantinidis K.T."/>
            <person name="Eloe-Fadrosh E.A."/>
            <person name="Kyrpides N.C."/>
            <person name="Woyke T."/>
        </authorList>
    </citation>
    <scope>NUCLEOTIDE SEQUENCE</scope>
    <source>
        <strain evidence="1">GVMAG-M-3300010354-11</strain>
    </source>
</reference>
<accession>A0A6C0BEM7</accession>
<name>A0A6C0BEM7_9ZZZZ</name>
<dbReference type="AlphaFoldDB" id="A0A6C0BEM7"/>
<evidence type="ECO:0000313" key="1">
    <source>
        <dbReference type="EMBL" id="QHS90596.1"/>
    </source>
</evidence>